<dbReference type="AlphaFoldDB" id="A0AAE0X3G7"/>
<evidence type="ECO:0000313" key="2">
    <source>
        <dbReference type="EMBL" id="KAK3683945.1"/>
    </source>
</evidence>
<protein>
    <submittedName>
        <fullName evidence="2">Uncharacterized protein</fullName>
    </submittedName>
</protein>
<accession>A0AAE0X3G7</accession>
<reference evidence="2" key="1">
    <citation type="journal article" date="2023" name="Mol. Phylogenet. Evol.">
        <title>Genome-scale phylogeny and comparative genomics of the fungal order Sordariales.</title>
        <authorList>
            <person name="Hensen N."/>
            <person name="Bonometti L."/>
            <person name="Westerberg I."/>
            <person name="Brannstrom I.O."/>
            <person name="Guillou S."/>
            <person name="Cros-Aarteil S."/>
            <person name="Calhoun S."/>
            <person name="Haridas S."/>
            <person name="Kuo A."/>
            <person name="Mondo S."/>
            <person name="Pangilinan J."/>
            <person name="Riley R."/>
            <person name="LaButti K."/>
            <person name="Andreopoulos B."/>
            <person name="Lipzen A."/>
            <person name="Chen C."/>
            <person name="Yan M."/>
            <person name="Daum C."/>
            <person name="Ng V."/>
            <person name="Clum A."/>
            <person name="Steindorff A."/>
            <person name="Ohm R.A."/>
            <person name="Martin F."/>
            <person name="Silar P."/>
            <person name="Natvig D.O."/>
            <person name="Lalanne C."/>
            <person name="Gautier V."/>
            <person name="Ament-Velasquez S.L."/>
            <person name="Kruys A."/>
            <person name="Hutchinson M.I."/>
            <person name="Powell A.J."/>
            <person name="Barry K."/>
            <person name="Miller A.N."/>
            <person name="Grigoriev I.V."/>
            <person name="Debuchy R."/>
            <person name="Gladieux P."/>
            <person name="Hiltunen Thoren M."/>
            <person name="Johannesson H."/>
        </authorList>
    </citation>
    <scope>NUCLEOTIDE SEQUENCE</scope>
    <source>
        <strain evidence="2">CBS 314.62</strain>
    </source>
</reference>
<sequence length="133" mass="14829">MSLLFWLVLCLRFVVVLRLFSFIGAGGVGGLPCLSPRTARLECFRVVVLFIINSVLLRVQKRKNRLSSEFFALGSHSETKNGGREMGGDGALFCRCWVAWQSVGSTGAHSVIIHNAQPLHCRLYLPAWMKFDS</sequence>
<keyword evidence="1" id="KW-0472">Membrane</keyword>
<dbReference type="Proteomes" id="UP001270362">
    <property type="component" value="Unassembled WGS sequence"/>
</dbReference>
<organism evidence="2 3">
    <name type="scientific">Podospora appendiculata</name>
    <dbReference type="NCBI Taxonomy" id="314037"/>
    <lineage>
        <taxon>Eukaryota</taxon>
        <taxon>Fungi</taxon>
        <taxon>Dikarya</taxon>
        <taxon>Ascomycota</taxon>
        <taxon>Pezizomycotina</taxon>
        <taxon>Sordariomycetes</taxon>
        <taxon>Sordariomycetidae</taxon>
        <taxon>Sordariales</taxon>
        <taxon>Podosporaceae</taxon>
        <taxon>Podospora</taxon>
    </lineage>
</organism>
<dbReference type="EMBL" id="JAULSO010000004">
    <property type="protein sequence ID" value="KAK3683945.1"/>
    <property type="molecule type" value="Genomic_DNA"/>
</dbReference>
<reference evidence="2" key="2">
    <citation type="submission" date="2023-06" db="EMBL/GenBank/DDBJ databases">
        <authorList>
            <consortium name="Lawrence Berkeley National Laboratory"/>
            <person name="Haridas S."/>
            <person name="Hensen N."/>
            <person name="Bonometti L."/>
            <person name="Westerberg I."/>
            <person name="Brannstrom I.O."/>
            <person name="Guillou S."/>
            <person name="Cros-Aarteil S."/>
            <person name="Calhoun S."/>
            <person name="Kuo A."/>
            <person name="Mondo S."/>
            <person name="Pangilinan J."/>
            <person name="Riley R."/>
            <person name="Labutti K."/>
            <person name="Andreopoulos B."/>
            <person name="Lipzen A."/>
            <person name="Chen C."/>
            <person name="Yanf M."/>
            <person name="Daum C."/>
            <person name="Ng V."/>
            <person name="Clum A."/>
            <person name="Steindorff A."/>
            <person name="Ohm R."/>
            <person name="Martin F."/>
            <person name="Silar P."/>
            <person name="Natvig D."/>
            <person name="Lalanne C."/>
            <person name="Gautier V."/>
            <person name="Ament-Velasquez S.L."/>
            <person name="Kruys A."/>
            <person name="Hutchinson M.I."/>
            <person name="Powell A.J."/>
            <person name="Barry K."/>
            <person name="Miller A.N."/>
            <person name="Grigoriev I.V."/>
            <person name="Debuchy R."/>
            <person name="Gladieux P."/>
            <person name="Thoren M.H."/>
            <person name="Johannesson H."/>
        </authorList>
    </citation>
    <scope>NUCLEOTIDE SEQUENCE</scope>
    <source>
        <strain evidence="2">CBS 314.62</strain>
    </source>
</reference>
<comment type="caution">
    <text evidence="2">The sequence shown here is derived from an EMBL/GenBank/DDBJ whole genome shotgun (WGS) entry which is preliminary data.</text>
</comment>
<keyword evidence="3" id="KW-1185">Reference proteome</keyword>
<feature type="transmembrane region" description="Helical" evidence="1">
    <location>
        <begin position="39"/>
        <end position="57"/>
    </location>
</feature>
<keyword evidence="1" id="KW-1133">Transmembrane helix</keyword>
<gene>
    <name evidence="2" type="ORF">B0T22DRAFT_266684</name>
</gene>
<evidence type="ECO:0000313" key="3">
    <source>
        <dbReference type="Proteomes" id="UP001270362"/>
    </source>
</evidence>
<name>A0AAE0X3G7_9PEZI</name>
<proteinExistence type="predicted"/>
<evidence type="ECO:0000256" key="1">
    <source>
        <dbReference type="SAM" id="Phobius"/>
    </source>
</evidence>
<keyword evidence="1" id="KW-0812">Transmembrane</keyword>